<dbReference type="AlphaFoldDB" id="A0A840IB77"/>
<dbReference type="PANTHER" id="PTHR43355:SF2">
    <property type="entry name" value="FLAVIN REDUCTASE (NADPH)"/>
    <property type="match status" value="1"/>
</dbReference>
<protein>
    <recommendedName>
        <fullName evidence="1">NAD(P)-binding domain-containing protein</fullName>
    </recommendedName>
</protein>
<evidence type="ECO:0000259" key="1">
    <source>
        <dbReference type="Pfam" id="PF13460"/>
    </source>
</evidence>
<evidence type="ECO:0000313" key="2">
    <source>
        <dbReference type="EMBL" id="MBB4662149.1"/>
    </source>
</evidence>
<accession>A0A840IB77</accession>
<name>A0A840IB77_9ACTN</name>
<comment type="caution">
    <text evidence="2">The sequence shown here is derived from an EMBL/GenBank/DDBJ whole genome shotgun (WGS) entry which is preliminary data.</text>
</comment>
<dbReference type="SUPFAM" id="SSF51735">
    <property type="entry name" value="NAD(P)-binding Rossmann-fold domains"/>
    <property type="match status" value="1"/>
</dbReference>
<dbReference type="EMBL" id="JACHNU010000002">
    <property type="protein sequence ID" value="MBB4662149.1"/>
    <property type="molecule type" value="Genomic_DNA"/>
</dbReference>
<sequence>MNVAIFGATGAIGSRVAVEALGRGHAVTAVVRDAARAQALPPGCTPVVGDVTDAASVAAAVRGHDAVVSAVGGVPPEGPPVAVAAARALIAGLPQGGVERLLVVGGAGSLFVAPGLQAVDAPGFPDAWKPASLAQREALEIYRAEAGVLAWTYLSPADVIEPGERTGAYAIGGEQMVRDADGDSRISIEDYAVALVDELERGAHVRARFTVAYA</sequence>
<dbReference type="InterPro" id="IPR036291">
    <property type="entry name" value="NAD(P)-bd_dom_sf"/>
</dbReference>
<proteinExistence type="predicted"/>
<keyword evidence="3" id="KW-1185">Reference proteome</keyword>
<dbReference type="Gene3D" id="3.40.50.720">
    <property type="entry name" value="NAD(P)-binding Rossmann-like Domain"/>
    <property type="match status" value="1"/>
</dbReference>
<dbReference type="PANTHER" id="PTHR43355">
    <property type="entry name" value="FLAVIN REDUCTASE (NADPH)"/>
    <property type="match status" value="1"/>
</dbReference>
<dbReference type="GO" id="GO:0016646">
    <property type="term" value="F:oxidoreductase activity, acting on the CH-NH group of donors, NAD or NADP as acceptor"/>
    <property type="evidence" value="ECO:0007669"/>
    <property type="project" value="TreeGrafter"/>
</dbReference>
<dbReference type="Pfam" id="PF13460">
    <property type="entry name" value="NAD_binding_10"/>
    <property type="match status" value="1"/>
</dbReference>
<dbReference type="RefSeq" id="WP_221242951.1">
    <property type="nucleotide sequence ID" value="NZ_JACHNU010000002.1"/>
</dbReference>
<dbReference type="InterPro" id="IPR051606">
    <property type="entry name" value="Polyketide_Oxido-like"/>
</dbReference>
<evidence type="ECO:0000313" key="3">
    <source>
        <dbReference type="Proteomes" id="UP000585272"/>
    </source>
</evidence>
<organism evidence="2 3">
    <name type="scientific">Conexibacter arvalis</name>
    <dbReference type="NCBI Taxonomy" id="912552"/>
    <lineage>
        <taxon>Bacteria</taxon>
        <taxon>Bacillati</taxon>
        <taxon>Actinomycetota</taxon>
        <taxon>Thermoleophilia</taxon>
        <taxon>Solirubrobacterales</taxon>
        <taxon>Conexibacteraceae</taxon>
        <taxon>Conexibacter</taxon>
    </lineage>
</organism>
<dbReference type="InterPro" id="IPR016040">
    <property type="entry name" value="NAD(P)-bd_dom"/>
</dbReference>
<reference evidence="2 3" key="1">
    <citation type="submission" date="2020-08" db="EMBL/GenBank/DDBJ databases">
        <title>Genomic Encyclopedia of Archaeal and Bacterial Type Strains, Phase II (KMG-II): from individual species to whole genera.</title>
        <authorList>
            <person name="Goeker M."/>
        </authorList>
    </citation>
    <scope>NUCLEOTIDE SEQUENCE [LARGE SCALE GENOMIC DNA]</scope>
    <source>
        <strain evidence="2 3">DSM 23288</strain>
    </source>
</reference>
<gene>
    <name evidence="2" type="ORF">BDZ31_001735</name>
</gene>
<feature type="domain" description="NAD(P)-binding" evidence="1">
    <location>
        <begin position="7"/>
        <end position="198"/>
    </location>
</feature>
<dbReference type="Proteomes" id="UP000585272">
    <property type="component" value="Unassembled WGS sequence"/>
</dbReference>